<dbReference type="SUPFAM" id="SSF51261">
    <property type="entry name" value="Duplicated hybrid motif"/>
    <property type="match status" value="1"/>
</dbReference>
<dbReference type="RefSeq" id="WP_121917933.1">
    <property type="nucleotide sequence ID" value="NZ_REFV01000011.1"/>
</dbReference>
<evidence type="ECO:0000313" key="2">
    <source>
        <dbReference type="EMBL" id="RMB57455.1"/>
    </source>
</evidence>
<dbReference type="InterPro" id="IPR011055">
    <property type="entry name" value="Dup_hybrid_motif"/>
</dbReference>
<keyword evidence="3" id="KW-1185">Reference proteome</keyword>
<dbReference type="InterPro" id="IPR050570">
    <property type="entry name" value="Cell_wall_metabolism_enzyme"/>
</dbReference>
<dbReference type="OrthoDB" id="9809488at2"/>
<comment type="caution">
    <text evidence="2">The sequence shown here is derived from an EMBL/GenBank/DDBJ whole genome shotgun (WGS) entry which is preliminary data.</text>
</comment>
<proteinExistence type="predicted"/>
<dbReference type="CDD" id="cd12797">
    <property type="entry name" value="M23_peptidase"/>
    <property type="match status" value="1"/>
</dbReference>
<dbReference type="InterPro" id="IPR016047">
    <property type="entry name" value="M23ase_b-sheet_dom"/>
</dbReference>
<dbReference type="Gene3D" id="2.70.70.10">
    <property type="entry name" value="Glucose Permease (Domain IIA)"/>
    <property type="match status" value="1"/>
</dbReference>
<name>A0A3M0FY59_9FLAO</name>
<protein>
    <submittedName>
        <fullName evidence="2">M23 family metallopeptidase</fullName>
    </submittedName>
</protein>
<dbReference type="EMBL" id="REFV01000011">
    <property type="protein sequence ID" value="RMB57455.1"/>
    <property type="molecule type" value="Genomic_DNA"/>
</dbReference>
<dbReference type="PANTHER" id="PTHR21666">
    <property type="entry name" value="PEPTIDASE-RELATED"/>
    <property type="match status" value="1"/>
</dbReference>
<dbReference type="Pfam" id="PF01551">
    <property type="entry name" value="Peptidase_M23"/>
    <property type="match status" value="1"/>
</dbReference>
<sequence>MPIRTKLTASRAGTVVHVEESGGDFGFPNNLVVVKSGNTYAQYMHLTKDGAIVEVGDQVTAGQEIGLSGATGLAGYPHLHFVITQGGWEYPYQSVPHNFRNTRENPYGPESGLLYEAMPY</sequence>
<accession>A0A3M0FY59</accession>
<dbReference type="GO" id="GO:0004222">
    <property type="term" value="F:metalloendopeptidase activity"/>
    <property type="evidence" value="ECO:0007669"/>
    <property type="project" value="TreeGrafter"/>
</dbReference>
<reference evidence="2 3" key="1">
    <citation type="submission" date="2018-10" db="EMBL/GenBank/DDBJ databases">
        <title>Dokdonia luteus sp. nov., isolated from sea water.</title>
        <authorList>
            <person name="Zhou L.Y."/>
            <person name="Du Z.J."/>
        </authorList>
    </citation>
    <scope>NUCLEOTIDE SEQUENCE [LARGE SCALE GENOMIC DNA]</scope>
    <source>
        <strain evidence="2 3">SH27</strain>
    </source>
</reference>
<evidence type="ECO:0000313" key="3">
    <source>
        <dbReference type="Proteomes" id="UP000281985"/>
    </source>
</evidence>
<feature type="domain" description="M23ase beta-sheet core" evidence="1">
    <location>
        <begin position="2"/>
        <end position="87"/>
    </location>
</feature>
<dbReference type="AlphaFoldDB" id="A0A3M0FY59"/>
<dbReference type="Proteomes" id="UP000281985">
    <property type="component" value="Unassembled WGS sequence"/>
</dbReference>
<evidence type="ECO:0000259" key="1">
    <source>
        <dbReference type="Pfam" id="PF01551"/>
    </source>
</evidence>
<organism evidence="2 3">
    <name type="scientific">Dokdonia sinensis</name>
    <dbReference type="NCBI Taxonomy" id="2479847"/>
    <lineage>
        <taxon>Bacteria</taxon>
        <taxon>Pseudomonadati</taxon>
        <taxon>Bacteroidota</taxon>
        <taxon>Flavobacteriia</taxon>
        <taxon>Flavobacteriales</taxon>
        <taxon>Flavobacteriaceae</taxon>
        <taxon>Dokdonia</taxon>
    </lineage>
</organism>
<gene>
    <name evidence="2" type="ORF">EAX61_11960</name>
</gene>
<dbReference type="PANTHER" id="PTHR21666:SF270">
    <property type="entry name" value="MUREIN HYDROLASE ACTIVATOR ENVC"/>
    <property type="match status" value="1"/>
</dbReference>